<dbReference type="PANTHER" id="PTHR36124:SF1">
    <property type="entry name" value="ER-BOUND OXYGENASE MPAB_MPAB'_RUBBER OXYGENASE CATALYTIC DOMAIN-CONTAINING PROTEIN"/>
    <property type="match status" value="1"/>
</dbReference>
<sequence length="438" mass="50237">MAQVSASFSEALSSAAIQALASLQGLANKAEPQHPRRAAAGAFVGYIVLCHALRFRRTRKKLSSYPYRTRADYRHMTTEHAFEIQKYLFELEFPFVASKALEFALFRTYGIPSISRLLVATKQLSTPEHAPKRYSDTEVIIGEFVSFAPGSERANTAIARMNYIHSVYQASGKISNVDLLYTLALFALEPVRWIDRCEWRKVTDLERCAFGTFWKSIGDAMEISYDELRSAGSGWTDGLHWFEEVEEWAKKYEETDMVPDVANKKTADETTAILLWDVPKAMYPFAYKVVSALMDDRLRKAMMYEAPSETFQKNVYLAFRIRAFFLRHFALPRPWCLRFQRIAEEPNKNGKTYLLKWPNEPWYLEPTFFNRWGPKAWFRWAIGRPYPSIGKYGSEGFDIQRVGPKTFEGKGLSEIDKTKAKLLAQGRSGCPFAFAGKP</sequence>
<evidence type="ECO:0000313" key="2">
    <source>
        <dbReference type="EMBL" id="KAK8166722.1"/>
    </source>
</evidence>
<dbReference type="Pfam" id="PF09995">
    <property type="entry name" value="MPAB_Lcp_cat"/>
    <property type="match status" value="1"/>
</dbReference>
<organism evidence="2 3">
    <name type="scientific">Phyllosticta citrichinensis</name>
    <dbReference type="NCBI Taxonomy" id="1130410"/>
    <lineage>
        <taxon>Eukaryota</taxon>
        <taxon>Fungi</taxon>
        <taxon>Dikarya</taxon>
        <taxon>Ascomycota</taxon>
        <taxon>Pezizomycotina</taxon>
        <taxon>Dothideomycetes</taxon>
        <taxon>Dothideomycetes incertae sedis</taxon>
        <taxon>Botryosphaeriales</taxon>
        <taxon>Phyllostictaceae</taxon>
        <taxon>Phyllosticta</taxon>
    </lineage>
</organism>
<gene>
    <name evidence="2" type="ORF">IWX90DRAFT_466108</name>
</gene>
<evidence type="ECO:0000259" key="1">
    <source>
        <dbReference type="Pfam" id="PF09995"/>
    </source>
</evidence>
<dbReference type="EMBL" id="JBBWUH010000005">
    <property type="protein sequence ID" value="KAK8166722.1"/>
    <property type="molecule type" value="Genomic_DNA"/>
</dbReference>
<keyword evidence="3" id="KW-1185">Reference proteome</keyword>
<evidence type="ECO:0000313" key="3">
    <source>
        <dbReference type="Proteomes" id="UP001456524"/>
    </source>
</evidence>
<dbReference type="InterPro" id="IPR046366">
    <property type="entry name" value="MPAB"/>
</dbReference>
<dbReference type="InterPro" id="IPR018713">
    <property type="entry name" value="MPAB/Lcp_cat_dom"/>
</dbReference>
<comment type="caution">
    <text evidence="2">The sequence shown here is derived from an EMBL/GenBank/DDBJ whole genome shotgun (WGS) entry which is preliminary data.</text>
</comment>
<reference evidence="2 3" key="1">
    <citation type="journal article" date="2022" name="G3 (Bethesda)">
        <title>Enemy or ally: a genomic approach to elucidate the lifestyle of Phyllosticta citrichinaensis.</title>
        <authorList>
            <person name="Buijs V.A."/>
            <person name="Groenewald J.Z."/>
            <person name="Haridas S."/>
            <person name="LaButti K.M."/>
            <person name="Lipzen A."/>
            <person name="Martin F.M."/>
            <person name="Barry K."/>
            <person name="Grigoriev I.V."/>
            <person name="Crous P.W."/>
            <person name="Seidl M.F."/>
        </authorList>
    </citation>
    <scope>NUCLEOTIDE SEQUENCE [LARGE SCALE GENOMIC DNA]</scope>
    <source>
        <strain evidence="2 3">CBS 129764</strain>
    </source>
</reference>
<feature type="domain" description="ER-bound oxygenase mpaB/mpaB'/Rubber oxygenase catalytic" evidence="1">
    <location>
        <begin position="149"/>
        <end position="309"/>
    </location>
</feature>
<accession>A0ABR1XUD7</accession>
<proteinExistence type="predicted"/>
<dbReference type="Proteomes" id="UP001456524">
    <property type="component" value="Unassembled WGS sequence"/>
</dbReference>
<protein>
    <recommendedName>
        <fullName evidence="1">ER-bound oxygenase mpaB/mpaB'/Rubber oxygenase catalytic domain-containing protein</fullName>
    </recommendedName>
</protein>
<dbReference type="PANTHER" id="PTHR36124">
    <property type="match status" value="1"/>
</dbReference>
<name>A0ABR1XUD7_9PEZI</name>